<name>A0A915KBA4_ROMCU</name>
<accession>A0A915KBA4</accession>
<dbReference type="Proteomes" id="UP000887565">
    <property type="component" value="Unplaced"/>
</dbReference>
<proteinExistence type="predicted"/>
<sequence length="46" mass="5283">MATKSTKFDNKLQIVGEIVNRSQPYAMENKSSQKCQFYSKLAKKNV</sequence>
<organism evidence="1 2">
    <name type="scientific">Romanomermis culicivorax</name>
    <name type="common">Nematode worm</name>
    <dbReference type="NCBI Taxonomy" id="13658"/>
    <lineage>
        <taxon>Eukaryota</taxon>
        <taxon>Metazoa</taxon>
        <taxon>Ecdysozoa</taxon>
        <taxon>Nematoda</taxon>
        <taxon>Enoplea</taxon>
        <taxon>Dorylaimia</taxon>
        <taxon>Mermithida</taxon>
        <taxon>Mermithoidea</taxon>
        <taxon>Mermithidae</taxon>
        <taxon>Romanomermis</taxon>
    </lineage>
</organism>
<protein>
    <submittedName>
        <fullName evidence="2">Single-stranded DNA-binding protein</fullName>
    </submittedName>
</protein>
<evidence type="ECO:0000313" key="1">
    <source>
        <dbReference type="Proteomes" id="UP000887565"/>
    </source>
</evidence>
<dbReference type="WBParaSite" id="nRc.2.0.1.t35645-RA">
    <property type="protein sequence ID" value="nRc.2.0.1.t35645-RA"/>
    <property type="gene ID" value="nRc.2.0.1.g35645"/>
</dbReference>
<evidence type="ECO:0000313" key="2">
    <source>
        <dbReference type="WBParaSite" id="nRc.2.0.1.t35645-RA"/>
    </source>
</evidence>
<keyword evidence="1" id="KW-1185">Reference proteome</keyword>
<dbReference type="AlphaFoldDB" id="A0A915KBA4"/>
<reference evidence="2" key="1">
    <citation type="submission" date="2022-11" db="UniProtKB">
        <authorList>
            <consortium name="WormBaseParasite"/>
        </authorList>
    </citation>
    <scope>IDENTIFICATION</scope>
</reference>